<reference evidence="2 3" key="1">
    <citation type="journal article" date="2019" name="Commun. Biol.">
        <title>The bagworm genome reveals a unique fibroin gene that provides high tensile strength.</title>
        <authorList>
            <person name="Kono N."/>
            <person name="Nakamura H."/>
            <person name="Ohtoshi R."/>
            <person name="Tomita M."/>
            <person name="Numata K."/>
            <person name="Arakawa K."/>
        </authorList>
    </citation>
    <scope>NUCLEOTIDE SEQUENCE [LARGE SCALE GENOMIC DNA]</scope>
</reference>
<gene>
    <name evidence="2" type="ORF">EVAR_82763_1</name>
</gene>
<evidence type="ECO:0000313" key="2">
    <source>
        <dbReference type="EMBL" id="GBP27715.1"/>
    </source>
</evidence>
<feature type="compositionally biased region" description="Basic and acidic residues" evidence="1">
    <location>
        <begin position="12"/>
        <end position="23"/>
    </location>
</feature>
<proteinExistence type="predicted"/>
<keyword evidence="3" id="KW-1185">Reference proteome</keyword>
<protein>
    <submittedName>
        <fullName evidence="2">Uncharacterized protein</fullName>
    </submittedName>
</protein>
<dbReference type="Proteomes" id="UP000299102">
    <property type="component" value="Unassembled WGS sequence"/>
</dbReference>
<feature type="compositionally biased region" description="Basic and acidic residues" evidence="1">
    <location>
        <begin position="31"/>
        <end position="43"/>
    </location>
</feature>
<evidence type="ECO:0000313" key="3">
    <source>
        <dbReference type="Proteomes" id="UP000299102"/>
    </source>
</evidence>
<sequence length="125" mass="13934">MGSLLSVVDMKIENEMKVRRNRAESTVQLRTESESKSRGELKSRSKPRLSYWNSIEGHTISSRSYDIRSGSPGTNGGPRHLTASRSTYSGRPPHPLIFSPWLPITNHSSPALIRCMSEVGCPLRP</sequence>
<feature type="region of interest" description="Disordered" evidence="1">
    <location>
        <begin position="63"/>
        <end position="89"/>
    </location>
</feature>
<dbReference type="AlphaFoldDB" id="A0A4C1UMS4"/>
<name>A0A4C1UMS4_EUMVA</name>
<feature type="region of interest" description="Disordered" evidence="1">
    <location>
        <begin position="12"/>
        <end position="46"/>
    </location>
</feature>
<organism evidence="2 3">
    <name type="scientific">Eumeta variegata</name>
    <name type="common">Bagworm moth</name>
    <name type="synonym">Eumeta japonica</name>
    <dbReference type="NCBI Taxonomy" id="151549"/>
    <lineage>
        <taxon>Eukaryota</taxon>
        <taxon>Metazoa</taxon>
        <taxon>Ecdysozoa</taxon>
        <taxon>Arthropoda</taxon>
        <taxon>Hexapoda</taxon>
        <taxon>Insecta</taxon>
        <taxon>Pterygota</taxon>
        <taxon>Neoptera</taxon>
        <taxon>Endopterygota</taxon>
        <taxon>Lepidoptera</taxon>
        <taxon>Glossata</taxon>
        <taxon>Ditrysia</taxon>
        <taxon>Tineoidea</taxon>
        <taxon>Psychidae</taxon>
        <taxon>Oiketicinae</taxon>
        <taxon>Eumeta</taxon>
    </lineage>
</organism>
<dbReference type="EMBL" id="BGZK01000198">
    <property type="protein sequence ID" value="GBP27715.1"/>
    <property type="molecule type" value="Genomic_DNA"/>
</dbReference>
<comment type="caution">
    <text evidence="2">The sequence shown here is derived from an EMBL/GenBank/DDBJ whole genome shotgun (WGS) entry which is preliminary data.</text>
</comment>
<accession>A0A4C1UMS4</accession>
<evidence type="ECO:0000256" key="1">
    <source>
        <dbReference type="SAM" id="MobiDB-lite"/>
    </source>
</evidence>